<dbReference type="AlphaFoldDB" id="C6V4U7"/>
<feature type="region of interest" description="Disordered" evidence="1">
    <location>
        <begin position="661"/>
        <end position="694"/>
    </location>
</feature>
<feature type="compositionally biased region" description="Polar residues" evidence="1">
    <location>
        <begin position="118"/>
        <end position="129"/>
    </location>
</feature>
<dbReference type="HOGENOM" id="CLU_395781_0_0_5"/>
<reference evidence="4 5" key="1">
    <citation type="journal article" date="2009" name="Nucleic Acids Res.">
        <title>Analysis of complete genome sequence of Neorickettsia risticii: causative agent of Potomac horse fever.</title>
        <authorList>
            <person name="Lin M."/>
            <person name="Zhang C."/>
            <person name="Gibson K."/>
            <person name="Rikihisa Y."/>
        </authorList>
    </citation>
    <scope>NUCLEOTIDE SEQUENCE [LARGE SCALE GENOMIC DNA]</scope>
    <source>
        <strain evidence="4 5">Illinois</strain>
    </source>
</reference>
<evidence type="ECO:0000256" key="1">
    <source>
        <dbReference type="SAM" id="MobiDB-lite"/>
    </source>
</evidence>
<keyword evidence="2" id="KW-0732">Signal</keyword>
<dbReference type="KEGG" id="nri:NRI_0431"/>
<dbReference type="InterPro" id="IPR038177">
    <property type="entry name" value="IAT_beta_sf"/>
</dbReference>
<feature type="region of interest" description="Disordered" evidence="1">
    <location>
        <begin position="112"/>
        <end position="131"/>
    </location>
</feature>
<sequence>MLKIKTFLKECAKFLVMPLLMKNFRSVSKARLLLFLSGFCLAVPAPLNASNLKNGDEVVTETIYSKGKGVYYKKVAGTGLLSKVSTTFSALRNSKISDEKHFVDREGSAIKFNRTPHDSQGNSSQSTIQADKLQGGNLSRAEGSTLNLHKANVFGLEKVATQDDPNNKNRRTIGARFTVTNEFSDSNGNAVNMSEFGALLPLLSIEDNLIYIDLKSKLYDAKEGEVSTGVVFRRKMSPLLTGGINLFTDVRFLPEGNYRWYSLGGEIFFKSFSLNGNYYRSDKKGNLSVVKGLDLNFTSPGKSTVILNEKVPGNGYDLGLGLTLNKYIHVHGSAFSFNSPHNKEEKFSGYRAGIDLSFYLNERFSVLVSPEFVSDNEKNRFSVNVGFDLPVGKDYARLLGHVRRDRDVVLFDTDNSYPVNAVFLNVEKEHKIEEIVEVSKGDEIKSREKPTTDGDSSAKGEEAEQLRKLYVIKDDGKTEDITLPKELDYVIVADGAVLKVHIPYLGGEKVVDYLIPRSKKTLKFSTDDKGKISRSIINGVTVDLGDSSKYTLTDVVFNASLIKSDKEHPFQNDENVNILNSELGFSHAKLKSAFYSTKSDTKEGKPVVNYTLRNVRIELPNVVHDPQNPAKSDFKALFASDLDKMGKIDVKLAGEIKVDTKTSIDARKKAEEEAKAASEAQNGKAKPVPPAPAA</sequence>
<dbReference type="Proteomes" id="UP000001627">
    <property type="component" value="Chromosome"/>
</dbReference>
<feature type="chain" id="PRO_5002969095" description="Inverse autotransporter beta-domain domain-containing protein" evidence="2">
    <location>
        <begin position="43"/>
        <end position="694"/>
    </location>
</feature>
<feature type="signal peptide" evidence="2">
    <location>
        <begin position="1"/>
        <end position="42"/>
    </location>
</feature>
<evidence type="ECO:0000313" key="5">
    <source>
        <dbReference type="Proteomes" id="UP000001627"/>
    </source>
</evidence>
<evidence type="ECO:0000256" key="2">
    <source>
        <dbReference type="SAM" id="SignalP"/>
    </source>
</evidence>
<proteinExistence type="predicted"/>
<protein>
    <recommendedName>
        <fullName evidence="3">Inverse autotransporter beta-domain domain-containing protein</fullName>
    </recommendedName>
</protein>
<dbReference type="EMBL" id="CP001431">
    <property type="protein sequence ID" value="ACT69412.1"/>
    <property type="molecule type" value="Genomic_DNA"/>
</dbReference>
<accession>C6V4U7</accession>
<dbReference type="STRING" id="434131.NRI_0431"/>
<organism evidence="4 5">
    <name type="scientific">Neorickettsia risticii (strain Illinois)</name>
    <dbReference type="NCBI Taxonomy" id="434131"/>
    <lineage>
        <taxon>Bacteria</taxon>
        <taxon>Pseudomonadati</taxon>
        <taxon>Pseudomonadota</taxon>
        <taxon>Alphaproteobacteria</taxon>
        <taxon>Rickettsiales</taxon>
        <taxon>Anaplasmataceae</taxon>
        <taxon>Neorickettsia</taxon>
    </lineage>
</organism>
<feature type="compositionally biased region" description="Low complexity" evidence="1">
    <location>
        <begin position="677"/>
        <end position="686"/>
    </location>
</feature>
<feature type="compositionally biased region" description="Basic and acidic residues" evidence="1">
    <location>
        <begin position="661"/>
        <end position="676"/>
    </location>
</feature>
<dbReference type="InterPro" id="IPR024519">
    <property type="entry name" value="IAT_beta"/>
</dbReference>
<keyword evidence="5" id="KW-1185">Reference proteome</keyword>
<evidence type="ECO:0000313" key="4">
    <source>
        <dbReference type="EMBL" id="ACT69412.1"/>
    </source>
</evidence>
<name>C6V4U7_NEORI</name>
<dbReference type="Gene3D" id="2.40.160.160">
    <property type="entry name" value="Inverse autotransporter, beta-domain"/>
    <property type="match status" value="1"/>
</dbReference>
<gene>
    <name evidence="4" type="ordered locus">NRI_0431</name>
</gene>
<evidence type="ECO:0000259" key="3">
    <source>
        <dbReference type="Pfam" id="PF11924"/>
    </source>
</evidence>
<feature type="domain" description="Inverse autotransporter beta-domain" evidence="3">
    <location>
        <begin position="162"/>
        <end position="334"/>
    </location>
</feature>
<dbReference type="Pfam" id="PF11924">
    <property type="entry name" value="IAT_beta"/>
    <property type="match status" value="1"/>
</dbReference>